<gene>
    <name evidence="3" type="ORF">QSV35_10160</name>
</gene>
<feature type="region of interest" description="Disordered" evidence="1">
    <location>
        <begin position="308"/>
        <end position="366"/>
    </location>
</feature>
<sequence>MSEEAKALDADHHVIRHVTDRESPWPGVLAQDDSGALRLLVDAVDYDCCAGWDADPDGHVLAPLDIVRRPGGHDVVLPACTERLDVFLMRRRDRRLPLSAGERVTVAVSMIRGLCEAHQRAPGASGVWWITADGRPILALGVRDGVDAVPAATARVLGQLGADGETRLAAALSRAAAHAEQPRTLVREAGEIEAELFAAALPEPLATAGTAAPLTGAVGAVTWSRPPDIEMAATEDAQAGWLARIAPLVDSDLADAASKALTSVWRRLHRRGGSHSTRGRRGKRGPLLIAGAVAAGVVGIGLMWPGGGGSPARAGSQASSSPPSAVVASSAAPLAGPTHAPEGTAAGNDVVSEEPVTTAASPSPDQEVLSAVGALLTKRLTCRNNAACLHAVQEDPQRRFPEGAASLPAGERRVALLDSFGGAAVVKVEDANAPAAGAAGAQLVVVVRAGDRWRRRDGSGAEQPG</sequence>
<keyword evidence="2" id="KW-0812">Transmembrane</keyword>
<reference evidence="3 4" key="1">
    <citation type="submission" date="2023-06" db="EMBL/GenBank/DDBJ databases">
        <title>Microbacterium sp. nov., isolated from a waste landfill.</title>
        <authorList>
            <person name="Wen W."/>
        </authorList>
    </citation>
    <scope>NUCLEOTIDE SEQUENCE [LARGE SCALE GENOMIC DNA]</scope>
    <source>
        <strain evidence="3 4">ASV49</strain>
    </source>
</reference>
<dbReference type="Proteomes" id="UP001235064">
    <property type="component" value="Unassembled WGS sequence"/>
</dbReference>
<protein>
    <submittedName>
        <fullName evidence="3">Uncharacterized protein</fullName>
    </submittedName>
</protein>
<keyword evidence="2" id="KW-0472">Membrane</keyword>
<evidence type="ECO:0000256" key="1">
    <source>
        <dbReference type="SAM" id="MobiDB-lite"/>
    </source>
</evidence>
<dbReference type="RefSeq" id="WP_286288631.1">
    <property type="nucleotide sequence ID" value="NZ_JASXSZ010000003.1"/>
</dbReference>
<organism evidence="3 4">
    <name type="scientific">Microbacterium candidum</name>
    <dbReference type="NCBI Taxonomy" id="3041922"/>
    <lineage>
        <taxon>Bacteria</taxon>
        <taxon>Bacillati</taxon>
        <taxon>Actinomycetota</taxon>
        <taxon>Actinomycetes</taxon>
        <taxon>Micrococcales</taxon>
        <taxon>Microbacteriaceae</taxon>
        <taxon>Microbacterium</taxon>
    </lineage>
</organism>
<accession>A0ABT7MZ43</accession>
<feature type="transmembrane region" description="Helical" evidence="2">
    <location>
        <begin position="287"/>
        <end position="307"/>
    </location>
</feature>
<keyword evidence="2" id="KW-1133">Transmembrane helix</keyword>
<evidence type="ECO:0000256" key="2">
    <source>
        <dbReference type="SAM" id="Phobius"/>
    </source>
</evidence>
<dbReference type="EMBL" id="JASXSZ010000003">
    <property type="protein sequence ID" value="MDL9979695.1"/>
    <property type="molecule type" value="Genomic_DNA"/>
</dbReference>
<keyword evidence="4" id="KW-1185">Reference proteome</keyword>
<feature type="compositionally biased region" description="Low complexity" evidence="1">
    <location>
        <begin position="311"/>
        <end position="337"/>
    </location>
</feature>
<comment type="caution">
    <text evidence="3">The sequence shown here is derived from an EMBL/GenBank/DDBJ whole genome shotgun (WGS) entry which is preliminary data.</text>
</comment>
<name>A0ABT7MZ43_9MICO</name>
<evidence type="ECO:0000313" key="3">
    <source>
        <dbReference type="EMBL" id="MDL9979695.1"/>
    </source>
</evidence>
<proteinExistence type="predicted"/>
<evidence type="ECO:0000313" key="4">
    <source>
        <dbReference type="Proteomes" id="UP001235064"/>
    </source>
</evidence>